<gene>
    <name evidence="10" type="ORF">FE697_000995</name>
</gene>
<dbReference type="NCBIfam" id="TIGR00711">
    <property type="entry name" value="efflux_EmrB"/>
    <property type="match status" value="1"/>
</dbReference>
<feature type="transmembrane region" description="Helical" evidence="8">
    <location>
        <begin position="87"/>
        <end position="106"/>
    </location>
</feature>
<feature type="transmembrane region" description="Helical" evidence="8">
    <location>
        <begin position="145"/>
        <end position="168"/>
    </location>
</feature>
<dbReference type="InterPro" id="IPR011701">
    <property type="entry name" value="MFS"/>
</dbReference>
<keyword evidence="2" id="KW-0813">Transport</keyword>
<evidence type="ECO:0000313" key="11">
    <source>
        <dbReference type="Proteomes" id="UP000307768"/>
    </source>
</evidence>
<comment type="caution">
    <text evidence="10">The sequence shown here is derived from an EMBL/GenBank/DDBJ whole genome shotgun (WGS) entry which is preliminary data.</text>
</comment>
<feature type="transmembrane region" description="Helical" evidence="8">
    <location>
        <begin position="55"/>
        <end position="75"/>
    </location>
</feature>
<accession>A0A5Q6S2V3</accession>
<dbReference type="PRINTS" id="PR01036">
    <property type="entry name" value="TCRTETB"/>
</dbReference>
<keyword evidence="4 8" id="KW-0812">Transmembrane</keyword>
<protein>
    <submittedName>
        <fullName evidence="10">MFS transporter</fullName>
    </submittedName>
</protein>
<feature type="transmembrane region" description="Helical" evidence="8">
    <location>
        <begin position="331"/>
        <end position="348"/>
    </location>
</feature>
<dbReference type="GO" id="GO:0022857">
    <property type="term" value="F:transmembrane transporter activity"/>
    <property type="evidence" value="ECO:0007669"/>
    <property type="project" value="InterPro"/>
</dbReference>
<organism evidence="10 11">
    <name type="scientific">Mumia zhuanghuii</name>
    <dbReference type="NCBI Taxonomy" id="2585211"/>
    <lineage>
        <taxon>Bacteria</taxon>
        <taxon>Bacillati</taxon>
        <taxon>Actinomycetota</taxon>
        <taxon>Actinomycetes</taxon>
        <taxon>Propionibacteriales</taxon>
        <taxon>Nocardioidaceae</taxon>
        <taxon>Mumia</taxon>
    </lineage>
</organism>
<evidence type="ECO:0000256" key="2">
    <source>
        <dbReference type="ARBA" id="ARBA00022448"/>
    </source>
</evidence>
<dbReference type="InterPro" id="IPR004638">
    <property type="entry name" value="EmrB-like"/>
</dbReference>
<dbReference type="AlphaFoldDB" id="A0A5Q6S2V3"/>
<dbReference type="Pfam" id="PF07690">
    <property type="entry name" value="MFS_1"/>
    <property type="match status" value="1"/>
</dbReference>
<feature type="region of interest" description="Disordered" evidence="7">
    <location>
        <begin position="467"/>
        <end position="491"/>
    </location>
</feature>
<dbReference type="OrthoDB" id="7375466at2"/>
<keyword evidence="6 8" id="KW-0472">Membrane</keyword>
<name>A0A5Q6S2V3_9ACTN</name>
<dbReference type="InterPro" id="IPR036259">
    <property type="entry name" value="MFS_trans_sf"/>
</dbReference>
<dbReference type="SUPFAM" id="SSF103473">
    <property type="entry name" value="MFS general substrate transporter"/>
    <property type="match status" value="1"/>
</dbReference>
<evidence type="ECO:0000256" key="1">
    <source>
        <dbReference type="ARBA" id="ARBA00004651"/>
    </source>
</evidence>
<proteinExistence type="predicted"/>
<dbReference type="Gene3D" id="1.20.1250.20">
    <property type="entry name" value="MFS general substrate transporter like domains"/>
    <property type="match status" value="1"/>
</dbReference>
<feature type="transmembrane region" description="Helical" evidence="8">
    <location>
        <begin position="300"/>
        <end position="319"/>
    </location>
</feature>
<evidence type="ECO:0000256" key="6">
    <source>
        <dbReference type="ARBA" id="ARBA00023136"/>
    </source>
</evidence>
<comment type="subcellular location">
    <subcellularLocation>
        <location evidence="1">Cell membrane</location>
        <topology evidence="1">Multi-pass membrane protein</topology>
    </subcellularLocation>
</comment>
<dbReference type="InterPro" id="IPR020846">
    <property type="entry name" value="MFS_dom"/>
</dbReference>
<feature type="transmembrane region" description="Helical" evidence="8">
    <location>
        <begin position="230"/>
        <end position="246"/>
    </location>
</feature>
<dbReference type="PANTHER" id="PTHR42718">
    <property type="entry name" value="MAJOR FACILITATOR SUPERFAMILY MULTIDRUG TRANSPORTER MFSC"/>
    <property type="match status" value="1"/>
</dbReference>
<feature type="transmembrane region" description="Helical" evidence="8">
    <location>
        <begin position="437"/>
        <end position="456"/>
    </location>
</feature>
<evidence type="ECO:0000256" key="4">
    <source>
        <dbReference type="ARBA" id="ARBA00022692"/>
    </source>
</evidence>
<dbReference type="PANTHER" id="PTHR42718:SF42">
    <property type="entry name" value="EXPORT PROTEIN"/>
    <property type="match status" value="1"/>
</dbReference>
<feature type="transmembrane region" description="Helical" evidence="8">
    <location>
        <begin position="174"/>
        <end position="195"/>
    </location>
</feature>
<feature type="transmembrane region" description="Helical" evidence="8">
    <location>
        <begin position="20"/>
        <end position="43"/>
    </location>
</feature>
<feature type="transmembrane region" description="Helical" evidence="8">
    <location>
        <begin position="360"/>
        <end position="386"/>
    </location>
</feature>
<evidence type="ECO:0000259" key="9">
    <source>
        <dbReference type="PROSITE" id="PS50850"/>
    </source>
</evidence>
<dbReference type="Proteomes" id="UP000307768">
    <property type="component" value="Unassembled WGS sequence"/>
</dbReference>
<dbReference type="EMBL" id="VDFQ02000001">
    <property type="protein sequence ID" value="KAA1424539.1"/>
    <property type="molecule type" value="Genomic_DNA"/>
</dbReference>
<dbReference type="PROSITE" id="PS50850">
    <property type="entry name" value="MFS"/>
    <property type="match status" value="1"/>
</dbReference>
<evidence type="ECO:0000256" key="3">
    <source>
        <dbReference type="ARBA" id="ARBA00022475"/>
    </source>
</evidence>
<evidence type="ECO:0000256" key="5">
    <source>
        <dbReference type="ARBA" id="ARBA00022989"/>
    </source>
</evidence>
<evidence type="ECO:0000313" key="10">
    <source>
        <dbReference type="EMBL" id="KAA1424539.1"/>
    </source>
</evidence>
<dbReference type="GO" id="GO:0005886">
    <property type="term" value="C:plasma membrane"/>
    <property type="evidence" value="ECO:0007669"/>
    <property type="project" value="UniProtKB-SubCell"/>
</dbReference>
<dbReference type="Gene3D" id="1.20.1720.10">
    <property type="entry name" value="Multidrug resistance protein D"/>
    <property type="match status" value="1"/>
</dbReference>
<evidence type="ECO:0000256" key="7">
    <source>
        <dbReference type="SAM" id="MobiDB-lite"/>
    </source>
</evidence>
<keyword evidence="5 8" id="KW-1133">Transmembrane helix</keyword>
<dbReference type="CDD" id="cd17321">
    <property type="entry name" value="MFS_MMR_MDR_like"/>
    <property type="match status" value="1"/>
</dbReference>
<feature type="transmembrane region" description="Helical" evidence="8">
    <location>
        <begin position="407"/>
        <end position="425"/>
    </location>
</feature>
<feature type="domain" description="Major facilitator superfamily (MFS) profile" evidence="9">
    <location>
        <begin position="21"/>
        <end position="460"/>
    </location>
</feature>
<feature type="transmembrane region" description="Helical" evidence="8">
    <location>
        <begin position="267"/>
        <end position="288"/>
    </location>
</feature>
<sequence>MRNVARVDAALRLRSAQGRWVLLATVLGSSMAMLDSTVVNVALPTIGDDLDADVGGLQWVVNGYTLALASLILLGGALGDRWGRRRVFVIGVVWFAVASLLCGVAPNVETLIAARVLQGVGGALLTPGSLALISASFDTEDRGAAIGAWSGLGGVATAIGPLLGGWLIEAVSWRAIFLLNIPLAAVVVWVCGRHVPESRDPEAPEHFDLLGVALTAGGLAALTYGLIESSTWLSVVGLVVLLLFVVQERRSPNPLVPLGLFRDRVFSGANVVTFVVYGALGAVFFLLVVQLQVVAGYSPLAAGAATLPITILMLLFSPAAGRLGTRIGPRVPMTVGPLVGAAGLLLMLRVGPDASYLADVAPGVVVFGIGLTILVSPLTTAVLAAAPDHLAGTASGVNNAVARTAQLLAVAALPPLVGIVGGALSDPDLFDAGFDQAMLVCAAMMVAGGAIAWATIRTRPRTHDIPIEQQAGCDVSAPRPYPATSSHGRPS</sequence>
<keyword evidence="3" id="KW-1003">Cell membrane</keyword>
<reference evidence="10 11" key="1">
    <citation type="submission" date="2019-09" db="EMBL/GenBank/DDBJ databases">
        <title>Mumia zhuanghuii sp. nov. isolated from the intestinal contents of plateau pika (Ochotona curzoniae) in the Qinghai-Tibet plateau of China.</title>
        <authorList>
            <person name="Tian Z."/>
        </authorList>
    </citation>
    <scope>NUCLEOTIDE SEQUENCE [LARGE SCALE GENOMIC DNA]</scope>
    <source>
        <strain evidence="11">350</strain>
    </source>
</reference>
<evidence type="ECO:0000256" key="8">
    <source>
        <dbReference type="SAM" id="Phobius"/>
    </source>
</evidence>